<evidence type="ECO:0000256" key="8">
    <source>
        <dbReference type="ARBA" id="ARBA00022967"/>
    </source>
</evidence>
<keyword evidence="12 17" id="KW-0496">Mitochondrion</keyword>
<dbReference type="PANTHER" id="PTHR11435:SF1">
    <property type="entry name" value="NADH-UBIQUINONE OXIDOREDUCTASE CHAIN 6"/>
    <property type="match status" value="1"/>
</dbReference>
<proteinExistence type="inferred from homology"/>
<feature type="transmembrane region" description="Helical" evidence="16">
    <location>
        <begin position="82"/>
        <end position="101"/>
    </location>
</feature>
<feature type="transmembrane region" description="Helical" evidence="16">
    <location>
        <begin position="138"/>
        <end position="159"/>
    </location>
</feature>
<keyword evidence="7 16" id="KW-0812">Transmembrane</keyword>
<evidence type="ECO:0000256" key="10">
    <source>
        <dbReference type="ARBA" id="ARBA00022989"/>
    </source>
</evidence>
<evidence type="ECO:0000256" key="5">
    <source>
        <dbReference type="ARBA" id="ARBA00022448"/>
    </source>
</evidence>
<feature type="transmembrane region" description="Helical" evidence="16">
    <location>
        <begin position="21"/>
        <end position="41"/>
    </location>
</feature>
<evidence type="ECO:0000256" key="13">
    <source>
        <dbReference type="ARBA" id="ARBA00023136"/>
    </source>
</evidence>
<organism evidence="17">
    <name type="scientific">Leptocimbex praiaformis</name>
    <dbReference type="NCBI Taxonomy" id="2819030"/>
    <lineage>
        <taxon>Eukaryota</taxon>
        <taxon>Metazoa</taxon>
        <taxon>Ecdysozoa</taxon>
        <taxon>Arthropoda</taxon>
        <taxon>Hexapoda</taxon>
        <taxon>Insecta</taxon>
        <taxon>Pterygota</taxon>
        <taxon>Neoptera</taxon>
        <taxon>Endopterygota</taxon>
        <taxon>Hymenoptera</taxon>
        <taxon>Tenthredinoidea</taxon>
        <taxon>Cimbicidae</taxon>
        <taxon>Leptocimbex</taxon>
    </lineage>
</organism>
<comment type="subcellular location">
    <subcellularLocation>
        <location evidence="1">Mitochondrion membrane</location>
        <topology evidence="1">Multi-pass membrane protein</topology>
    </subcellularLocation>
</comment>
<reference evidence="17" key="1">
    <citation type="journal article" date="2021" name="Entomol. Res.">
        <title>Characterization of mitochondrial genomes of three new species: Leptocimbex praiaformis, L. clavicornis, and L. yanniae (Hymenoptera: Cimbicidae).</title>
        <authorList>
            <person name="Cheng Y."/>
            <person name="Yan Y."/>
            <person name="Wei M."/>
            <person name="Niu G."/>
        </authorList>
    </citation>
    <scope>NUCLEOTIDE SEQUENCE</scope>
</reference>
<keyword evidence="6" id="KW-0679">Respiratory chain</keyword>
<evidence type="ECO:0000256" key="1">
    <source>
        <dbReference type="ARBA" id="ARBA00004225"/>
    </source>
</evidence>
<evidence type="ECO:0000256" key="2">
    <source>
        <dbReference type="ARBA" id="ARBA00005698"/>
    </source>
</evidence>
<evidence type="ECO:0000313" key="17">
    <source>
        <dbReference type="EMBL" id="QSZ78286.1"/>
    </source>
</evidence>
<feature type="transmembrane region" description="Helical" evidence="16">
    <location>
        <begin position="47"/>
        <end position="70"/>
    </location>
</feature>
<accession>A0A8A3SQ27</accession>
<dbReference type="GO" id="GO:0008137">
    <property type="term" value="F:NADH dehydrogenase (ubiquinone) activity"/>
    <property type="evidence" value="ECO:0007669"/>
    <property type="project" value="UniProtKB-EC"/>
</dbReference>
<evidence type="ECO:0000256" key="11">
    <source>
        <dbReference type="ARBA" id="ARBA00023027"/>
    </source>
</evidence>
<keyword evidence="11" id="KW-0520">NAD</keyword>
<dbReference type="InterPro" id="IPR050269">
    <property type="entry name" value="ComplexI_Subunit6"/>
</dbReference>
<protein>
    <recommendedName>
        <fullName evidence="4">NADH-ubiquinone oxidoreductase chain 6</fullName>
        <ecNumber evidence="3">7.1.1.2</ecNumber>
    </recommendedName>
    <alternativeName>
        <fullName evidence="14">NADH dehydrogenase subunit 6</fullName>
    </alternativeName>
</protein>
<comment type="similarity">
    <text evidence="2">Belongs to the complex I subunit 6 family.</text>
</comment>
<dbReference type="EC" id="7.1.1.2" evidence="3"/>
<geneLocation type="mitochondrion" evidence="17"/>
<keyword evidence="10 16" id="KW-1133">Transmembrane helix</keyword>
<evidence type="ECO:0000256" key="12">
    <source>
        <dbReference type="ARBA" id="ARBA00023128"/>
    </source>
</evidence>
<dbReference type="AlphaFoldDB" id="A0A8A3SQ27"/>
<dbReference type="PANTHER" id="PTHR11435">
    <property type="entry name" value="NADH UBIQUINONE OXIDOREDUCTASE SUBUNIT ND6"/>
    <property type="match status" value="1"/>
</dbReference>
<evidence type="ECO:0000256" key="14">
    <source>
        <dbReference type="ARBA" id="ARBA00031019"/>
    </source>
</evidence>
<keyword evidence="9" id="KW-0249">Electron transport</keyword>
<evidence type="ECO:0000256" key="3">
    <source>
        <dbReference type="ARBA" id="ARBA00012944"/>
    </source>
</evidence>
<name>A0A8A3SQ27_9HYME</name>
<evidence type="ECO:0000256" key="9">
    <source>
        <dbReference type="ARBA" id="ARBA00022982"/>
    </source>
</evidence>
<keyword evidence="5" id="KW-0813">Transport</keyword>
<evidence type="ECO:0000256" key="4">
    <source>
        <dbReference type="ARBA" id="ARBA00021095"/>
    </source>
</evidence>
<sequence>MTPLLFMLLLNSLNFLFCKTPLSMGMMLLIQTILISLNSGILSHSFWFSYILFMIMLGGMLVLFIYITSLTSNLKFKFNKKIILLNVLYFIIIIFFLLFNYKNFYWNLNNWSFNIMENFEMNYLLKISLKKMFYYPNYKILIIMINYMLLTLLIVVKIIKINKGPIRKMNNI</sequence>
<evidence type="ECO:0000256" key="6">
    <source>
        <dbReference type="ARBA" id="ARBA00022660"/>
    </source>
</evidence>
<gene>
    <name evidence="17" type="primary">ND6</name>
</gene>
<dbReference type="EMBL" id="MT478110">
    <property type="protein sequence ID" value="QSZ78286.1"/>
    <property type="molecule type" value="Genomic_DNA"/>
</dbReference>
<evidence type="ECO:0000256" key="16">
    <source>
        <dbReference type="SAM" id="Phobius"/>
    </source>
</evidence>
<evidence type="ECO:0000256" key="7">
    <source>
        <dbReference type="ARBA" id="ARBA00022692"/>
    </source>
</evidence>
<keyword evidence="13 16" id="KW-0472">Membrane</keyword>
<keyword evidence="8" id="KW-1278">Translocase</keyword>
<evidence type="ECO:0000256" key="15">
    <source>
        <dbReference type="ARBA" id="ARBA00049551"/>
    </source>
</evidence>
<dbReference type="GO" id="GO:0031966">
    <property type="term" value="C:mitochondrial membrane"/>
    <property type="evidence" value="ECO:0007669"/>
    <property type="project" value="UniProtKB-SubCell"/>
</dbReference>
<comment type="catalytic activity">
    <reaction evidence="15">
        <text>a ubiquinone + NADH + 5 H(+)(in) = a ubiquinol + NAD(+) + 4 H(+)(out)</text>
        <dbReference type="Rhea" id="RHEA:29091"/>
        <dbReference type="Rhea" id="RHEA-COMP:9565"/>
        <dbReference type="Rhea" id="RHEA-COMP:9566"/>
        <dbReference type="ChEBI" id="CHEBI:15378"/>
        <dbReference type="ChEBI" id="CHEBI:16389"/>
        <dbReference type="ChEBI" id="CHEBI:17976"/>
        <dbReference type="ChEBI" id="CHEBI:57540"/>
        <dbReference type="ChEBI" id="CHEBI:57945"/>
        <dbReference type="EC" id="7.1.1.2"/>
    </reaction>
</comment>